<dbReference type="Gene3D" id="3.30.200.20">
    <property type="entry name" value="Phosphorylase Kinase, domain 1"/>
    <property type="match status" value="1"/>
</dbReference>
<evidence type="ECO:0000313" key="2">
    <source>
        <dbReference type="Proteomes" id="UP001371456"/>
    </source>
</evidence>
<comment type="caution">
    <text evidence="1">The sequence shown here is derived from an EMBL/GenBank/DDBJ whole genome shotgun (WGS) entry which is preliminary data.</text>
</comment>
<keyword evidence="2" id="KW-1185">Reference proteome</keyword>
<sequence length="82" mass="9083">MHMELVEGRGIADFDTRLNRKIIMYHILKDKGVVGLVYKGKLQSGRDVAVKMLNKTKAGGQDFMNEVADPSCQCGRARGVLC</sequence>
<evidence type="ECO:0000313" key="1">
    <source>
        <dbReference type="EMBL" id="KAK6773876.1"/>
    </source>
</evidence>
<name>A0AAN8XZM4_SOLBU</name>
<reference evidence="1 2" key="1">
    <citation type="submission" date="2024-02" db="EMBL/GenBank/DDBJ databases">
        <title>de novo genome assembly of Solanum bulbocastanum strain 11H21.</title>
        <authorList>
            <person name="Hosaka A.J."/>
        </authorList>
    </citation>
    <scope>NUCLEOTIDE SEQUENCE [LARGE SCALE GENOMIC DNA]</scope>
    <source>
        <tissue evidence="1">Young leaves</tissue>
    </source>
</reference>
<accession>A0AAN8XZM4</accession>
<dbReference type="EMBL" id="JBANQN010000012">
    <property type="protein sequence ID" value="KAK6773876.1"/>
    <property type="molecule type" value="Genomic_DNA"/>
</dbReference>
<dbReference type="SUPFAM" id="SSF56112">
    <property type="entry name" value="Protein kinase-like (PK-like)"/>
    <property type="match status" value="1"/>
</dbReference>
<organism evidence="1 2">
    <name type="scientific">Solanum bulbocastanum</name>
    <name type="common">Wild potato</name>
    <dbReference type="NCBI Taxonomy" id="147425"/>
    <lineage>
        <taxon>Eukaryota</taxon>
        <taxon>Viridiplantae</taxon>
        <taxon>Streptophyta</taxon>
        <taxon>Embryophyta</taxon>
        <taxon>Tracheophyta</taxon>
        <taxon>Spermatophyta</taxon>
        <taxon>Magnoliopsida</taxon>
        <taxon>eudicotyledons</taxon>
        <taxon>Gunneridae</taxon>
        <taxon>Pentapetalae</taxon>
        <taxon>asterids</taxon>
        <taxon>lamiids</taxon>
        <taxon>Solanales</taxon>
        <taxon>Solanaceae</taxon>
        <taxon>Solanoideae</taxon>
        <taxon>Solaneae</taxon>
        <taxon>Solanum</taxon>
    </lineage>
</organism>
<protein>
    <submittedName>
        <fullName evidence="1">Uncharacterized protein</fullName>
    </submittedName>
</protein>
<gene>
    <name evidence="1" type="ORF">RDI58_029115</name>
</gene>
<dbReference type="AlphaFoldDB" id="A0AAN8XZM4"/>
<proteinExistence type="predicted"/>
<dbReference type="InterPro" id="IPR011009">
    <property type="entry name" value="Kinase-like_dom_sf"/>
</dbReference>
<dbReference type="Proteomes" id="UP001371456">
    <property type="component" value="Unassembled WGS sequence"/>
</dbReference>